<sequence>RPQGARTIGNQCTDRERAVQREPMCLQQGSAAIQRHCTSGSLCTQRKAMRPQRVRTVTSWFGSDAFSLPSFPDTRCPAS</sequence>
<feature type="non-terminal residue" evidence="1">
    <location>
        <position position="79"/>
    </location>
</feature>
<reference evidence="1" key="1">
    <citation type="journal article" date="2022" name="bioRxiv">
        <title>Sequencing and chromosome-scale assembly of the giantPleurodeles waltlgenome.</title>
        <authorList>
            <person name="Brown T."/>
            <person name="Elewa A."/>
            <person name="Iarovenko S."/>
            <person name="Subramanian E."/>
            <person name="Araus A.J."/>
            <person name="Petzold A."/>
            <person name="Susuki M."/>
            <person name="Suzuki K.-i.T."/>
            <person name="Hayashi T."/>
            <person name="Toyoda A."/>
            <person name="Oliveira C."/>
            <person name="Osipova E."/>
            <person name="Leigh N.D."/>
            <person name="Simon A."/>
            <person name="Yun M.H."/>
        </authorList>
    </citation>
    <scope>NUCLEOTIDE SEQUENCE</scope>
    <source>
        <strain evidence="1">20211129_DDA</strain>
        <tissue evidence="1">Liver</tissue>
    </source>
</reference>
<dbReference type="AlphaFoldDB" id="A0AAV7L1M1"/>
<comment type="caution">
    <text evidence="1">The sequence shown here is derived from an EMBL/GenBank/DDBJ whole genome shotgun (WGS) entry which is preliminary data.</text>
</comment>
<feature type="non-terminal residue" evidence="1">
    <location>
        <position position="1"/>
    </location>
</feature>
<gene>
    <name evidence="1" type="ORF">NDU88_004920</name>
</gene>
<evidence type="ECO:0000313" key="2">
    <source>
        <dbReference type="Proteomes" id="UP001066276"/>
    </source>
</evidence>
<proteinExistence type="predicted"/>
<organism evidence="1 2">
    <name type="scientific">Pleurodeles waltl</name>
    <name type="common">Iberian ribbed newt</name>
    <dbReference type="NCBI Taxonomy" id="8319"/>
    <lineage>
        <taxon>Eukaryota</taxon>
        <taxon>Metazoa</taxon>
        <taxon>Chordata</taxon>
        <taxon>Craniata</taxon>
        <taxon>Vertebrata</taxon>
        <taxon>Euteleostomi</taxon>
        <taxon>Amphibia</taxon>
        <taxon>Batrachia</taxon>
        <taxon>Caudata</taxon>
        <taxon>Salamandroidea</taxon>
        <taxon>Salamandridae</taxon>
        <taxon>Pleurodelinae</taxon>
        <taxon>Pleurodeles</taxon>
    </lineage>
</organism>
<name>A0AAV7L1M1_PLEWA</name>
<evidence type="ECO:0000313" key="1">
    <source>
        <dbReference type="EMBL" id="KAJ1084774.1"/>
    </source>
</evidence>
<dbReference type="Proteomes" id="UP001066276">
    <property type="component" value="Chromosome 12"/>
</dbReference>
<accession>A0AAV7L1M1</accession>
<protein>
    <submittedName>
        <fullName evidence="1">Uncharacterized protein</fullName>
    </submittedName>
</protein>
<dbReference type="EMBL" id="JANPWB010000016">
    <property type="protein sequence ID" value="KAJ1084774.1"/>
    <property type="molecule type" value="Genomic_DNA"/>
</dbReference>
<keyword evidence="2" id="KW-1185">Reference proteome</keyword>